<dbReference type="AlphaFoldDB" id="A0A914XFN5"/>
<organism evidence="2 3">
    <name type="scientific">Plectus sambesii</name>
    <dbReference type="NCBI Taxonomy" id="2011161"/>
    <lineage>
        <taxon>Eukaryota</taxon>
        <taxon>Metazoa</taxon>
        <taxon>Ecdysozoa</taxon>
        <taxon>Nematoda</taxon>
        <taxon>Chromadorea</taxon>
        <taxon>Plectida</taxon>
        <taxon>Plectina</taxon>
        <taxon>Plectoidea</taxon>
        <taxon>Plectidae</taxon>
        <taxon>Plectus</taxon>
    </lineage>
</organism>
<dbReference type="WBParaSite" id="PSAMB.scaffold789size41346.g8808.t1">
    <property type="protein sequence ID" value="PSAMB.scaffold789size41346.g8808.t1"/>
    <property type="gene ID" value="PSAMB.scaffold789size41346.g8808"/>
</dbReference>
<evidence type="ECO:0000313" key="3">
    <source>
        <dbReference type="WBParaSite" id="PSAMB.scaffold789size41346.g8808.t1"/>
    </source>
</evidence>
<sequence>MNRRTSQRLTKAQRVGSPDDDQFIRPRRTKAPLERPTRAPPPRFEAVLDGCVADGRRCDYTANDSARGVMRLAISAFEYCLMWSVVGRGCSCIAARDGELGGENNEPGRWPLQPSWRSSFVFYRRRRGSMMARKSISRMRTTTMTTTTTSGRGGSWLQPVAASARNT</sequence>
<proteinExistence type="predicted"/>
<feature type="region of interest" description="Disordered" evidence="1">
    <location>
        <begin position="1"/>
        <end position="40"/>
    </location>
</feature>
<protein>
    <submittedName>
        <fullName evidence="3">Uncharacterized protein</fullName>
    </submittedName>
</protein>
<keyword evidence="2" id="KW-1185">Reference proteome</keyword>
<reference evidence="3" key="1">
    <citation type="submission" date="2022-11" db="UniProtKB">
        <authorList>
            <consortium name="WormBaseParasite"/>
        </authorList>
    </citation>
    <scope>IDENTIFICATION</scope>
</reference>
<dbReference type="Proteomes" id="UP000887566">
    <property type="component" value="Unplaced"/>
</dbReference>
<accession>A0A914XFN5</accession>
<feature type="region of interest" description="Disordered" evidence="1">
    <location>
        <begin position="136"/>
        <end position="167"/>
    </location>
</feature>
<feature type="compositionally biased region" description="Low complexity" evidence="1">
    <location>
        <begin position="138"/>
        <end position="150"/>
    </location>
</feature>
<name>A0A914XFN5_9BILA</name>
<evidence type="ECO:0000313" key="2">
    <source>
        <dbReference type="Proteomes" id="UP000887566"/>
    </source>
</evidence>
<evidence type="ECO:0000256" key="1">
    <source>
        <dbReference type="SAM" id="MobiDB-lite"/>
    </source>
</evidence>